<organism evidence="3 4">
    <name type="scientific">Colletotrichum destructivum</name>
    <dbReference type="NCBI Taxonomy" id="34406"/>
    <lineage>
        <taxon>Eukaryota</taxon>
        <taxon>Fungi</taxon>
        <taxon>Dikarya</taxon>
        <taxon>Ascomycota</taxon>
        <taxon>Pezizomycotina</taxon>
        <taxon>Sordariomycetes</taxon>
        <taxon>Hypocreomycetidae</taxon>
        <taxon>Glomerellales</taxon>
        <taxon>Glomerellaceae</taxon>
        <taxon>Colletotrichum</taxon>
        <taxon>Colletotrichum destructivum species complex</taxon>
    </lineage>
</organism>
<dbReference type="RefSeq" id="XP_062774073.1">
    <property type="nucleotide sequence ID" value="XM_062918022.1"/>
</dbReference>
<gene>
    <name evidence="3" type="ORF">CDEST_01863</name>
</gene>
<sequence>MPLLEAQIYSWLHQLDDQTSDAAAAAVASIKPIPEQRQTSQSRKRHWPLTPVSSSDMEAPSKRRREDLASLSTSASTSASVSGSEMDIEATPRQPKTFRPNLPARTSSQRSNVSSSRLSPKKQLADRQNKPWPILVRQYGPDEADLPSSLRQLWKDLARYSRGTKVIAKSAEEEITAAKATSPHLDTIEPWYYDDTATRDGLGASPPVTQVLSLLADAKVCSNEGFCEASWNMTVHREVLKLAVRQYTPTSEEEVFFIPCPTAKIMDMYTDTRGPSRKVDFCMLIEPQGPAADAIRAIQYQDNLFSQSLNHTDYQPLRRRPIALSIETKAPGEGINDAQSQLLVWLEAQWRVLERLSNRVDPSVLLPEFLPGVIVEGHQWYLVASTKSKTETILWMKQLIGTTEEAIGIYSIVCALQYLAHWIRTVYWPAFKRFLSLSPLT</sequence>
<feature type="compositionally biased region" description="Low complexity" evidence="1">
    <location>
        <begin position="69"/>
        <end position="84"/>
    </location>
</feature>
<dbReference type="GeneID" id="87938366"/>
<accession>A0AAX4I0D6</accession>
<evidence type="ECO:0000313" key="4">
    <source>
        <dbReference type="Proteomes" id="UP001322277"/>
    </source>
</evidence>
<protein>
    <submittedName>
        <fullName evidence="3">PD-(D/E)XK nuclease</fullName>
    </submittedName>
</protein>
<evidence type="ECO:0000256" key="1">
    <source>
        <dbReference type="SAM" id="MobiDB-lite"/>
    </source>
</evidence>
<dbReference type="EMBL" id="CP137305">
    <property type="protein sequence ID" value="WQF76849.1"/>
    <property type="molecule type" value="Genomic_DNA"/>
</dbReference>
<dbReference type="Proteomes" id="UP001322277">
    <property type="component" value="Chromosome 1"/>
</dbReference>
<evidence type="ECO:0000313" key="3">
    <source>
        <dbReference type="EMBL" id="WQF76849.1"/>
    </source>
</evidence>
<evidence type="ECO:0000259" key="2">
    <source>
        <dbReference type="Pfam" id="PF20516"/>
    </source>
</evidence>
<name>A0AAX4I0D6_9PEZI</name>
<reference evidence="4" key="1">
    <citation type="journal article" date="2023" name="bioRxiv">
        <title>Complete genome of the Medicago anthracnose fungus, Colletotrichum destructivum, reveals a mini-chromosome-like region within a core chromosome.</title>
        <authorList>
            <person name="Lapalu N."/>
            <person name="Simon A."/>
            <person name="Lu A."/>
            <person name="Plaumann P.-L."/>
            <person name="Amselem J."/>
            <person name="Pigne S."/>
            <person name="Auger A."/>
            <person name="Koch C."/>
            <person name="Dallery J.-F."/>
            <person name="O'Connell R.J."/>
        </authorList>
    </citation>
    <scope>NUCLEOTIDE SEQUENCE [LARGE SCALE GENOMIC DNA]</scope>
    <source>
        <strain evidence="4">CBS 520.97</strain>
    </source>
</reference>
<dbReference type="AlphaFoldDB" id="A0AAX4I0D6"/>
<feature type="compositionally biased region" description="Low complexity" evidence="1">
    <location>
        <begin position="105"/>
        <end position="118"/>
    </location>
</feature>
<keyword evidence="4" id="KW-1185">Reference proteome</keyword>
<dbReference type="InterPro" id="IPR046797">
    <property type="entry name" value="PDDEXK_12"/>
</dbReference>
<feature type="compositionally biased region" description="Basic and acidic residues" evidence="1">
    <location>
        <begin position="59"/>
        <end position="68"/>
    </location>
</feature>
<feature type="domain" description="PD-(D/E)XK nuclease-like" evidence="2">
    <location>
        <begin position="184"/>
        <end position="428"/>
    </location>
</feature>
<feature type="region of interest" description="Disordered" evidence="1">
    <location>
        <begin position="30"/>
        <end position="129"/>
    </location>
</feature>
<proteinExistence type="predicted"/>
<dbReference type="Pfam" id="PF20516">
    <property type="entry name" value="PDDEXK_12"/>
    <property type="match status" value="1"/>
</dbReference>
<dbReference type="KEGG" id="cdet:87938366"/>